<feature type="transmembrane region" description="Helical" evidence="1">
    <location>
        <begin position="12"/>
        <end position="28"/>
    </location>
</feature>
<comment type="caution">
    <text evidence="2">The sequence shown here is derived from an EMBL/GenBank/DDBJ whole genome shotgun (WGS) entry which is preliminary data.</text>
</comment>
<feature type="transmembrane region" description="Helical" evidence="1">
    <location>
        <begin position="262"/>
        <end position="284"/>
    </location>
</feature>
<keyword evidence="1" id="KW-1133">Transmembrane helix</keyword>
<organism evidence="2 3">
    <name type="scientific">Reticulomyxa filosa</name>
    <dbReference type="NCBI Taxonomy" id="46433"/>
    <lineage>
        <taxon>Eukaryota</taxon>
        <taxon>Sar</taxon>
        <taxon>Rhizaria</taxon>
        <taxon>Retaria</taxon>
        <taxon>Foraminifera</taxon>
        <taxon>Monothalamids</taxon>
        <taxon>Reticulomyxidae</taxon>
        <taxon>Reticulomyxa</taxon>
    </lineage>
</organism>
<keyword evidence="3" id="KW-1185">Reference proteome</keyword>
<reference evidence="2 3" key="1">
    <citation type="journal article" date="2013" name="Curr. Biol.">
        <title>The Genome of the Foraminiferan Reticulomyxa filosa.</title>
        <authorList>
            <person name="Glockner G."/>
            <person name="Hulsmann N."/>
            <person name="Schleicher M."/>
            <person name="Noegel A.A."/>
            <person name="Eichinger L."/>
            <person name="Gallinger C."/>
            <person name="Pawlowski J."/>
            <person name="Sierra R."/>
            <person name="Euteneuer U."/>
            <person name="Pillet L."/>
            <person name="Moustafa A."/>
            <person name="Platzer M."/>
            <person name="Groth M."/>
            <person name="Szafranski K."/>
            <person name="Schliwa M."/>
        </authorList>
    </citation>
    <scope>NUCLEOTIDE SEQUENCE [LARGE SCALE GENOMIC DNA]</scope>
</reference>
<keyword evidence="1" id="KW-0812">Transmembrane</keyword>
<dbReference type="AlphaFoldDB" id="X6MBV2"/>
<keyword evidence="1" id="KW-0472">Membrane</keyword>
<evidence type="ECO:0000313" key="2">
    <source>
        <dbReference type="EMBL" id="ETO11156.1"/>
    </source>
</evidence>
<gene>
    <name evidence="2" type="ORF">RFI_26219</name>
</gene>
<sequence>MDTIFFELLKGVSKGLFGAYLFLSPLFIEDEFRRLPPFVSIGKLFLPVFAISKAVYGILHLSVKVETKEITRFLVTMTFFYILTLHNCIDLSESVSGKGDNQPSNEVLLPSWQGKIRNNSLLLSELYSMKEYPEMTYAASQINVNAPNFQVYHWCLLLGTASAITFHSMLPQMNYLGRYLYLGFAFVYYYFFFFVELFQNIHVYGICNLFWVEFQRPYLYWLPKHLMSSQENFNFVYKILLGVSFVLIGSALCVWHAKYQQIGIVVCVMSLIPVVSYEIQAFIWSSFKRQLVESKLEYAEFKLDLHKVMAWHKLFVFPLPYQCLRLLHWFAIFSGLLFQSSQIFLEHISSTQPLPDITIDANKDKTD</sequence>
<feature type="transmembrane region" description="Helical" evidence="1">
    <location>
        <begin position="40"/>
        <end position="59"/>
    </location>
</feature>
<dbReference type="EMBL" id="ASPP01022707">
    <property type="protein sequence ID" value="ETO11156.1"/>
    <property type="molecule type" value="Genomic_DNA"/>
</dbReference>
<evidence type="ECO:0000313" key="3">
    <source>
        <dbReference type="Proteomes" id="UP000023152"/>
    </source>
</evidence>
<feature type="transmembrane region" description="Helical" evidence="1">
    <location>
        <begin position="179"/>
        <end position="201"/>
    </location>
</feature>
<dbReference type="Proteomes" id="UP000023152">
    <property type="component" value="Unassembled WGS sequence"/>
</dbReference>
<name>X6MBV2_RETFI</name>
<accession>X6MBV2</accession>
<evidence type="ECO:0000256" key="1">
    <source>
        <dbReference type="SAM" id="Phobius"/>
    </source>
</evidence>
<protein>
    <submittedName>
        <fullName evidence="2">Uncharacterized protein</fullName>
    </submittedName>
</protein>
<feature type="transmembrane region" description="Helical" evidence="1">
    <location>
        <begin position="235"/>
        <end position="255"/>
    </location>
</feature>
<proteinExistence type="predicted"/>